<keyword evidence="2" id="KW-1185">Reference proteome</keyword>
<proteinExistence type="predicted"/>
<dbReference type="PROSITE" id="PS51257">
    <property type="entry name" value="PROKAR_LIPOPROTEIN"/>
    <property type="match status" value="1"/>
</dbReference>
<reference evidence="1 2" key="1">
    <citation type="journal article" date="2016" name="PLoS ONE">
        <title>Complete Genome Sequence and Comparative Genomics of a Novel Myxobacterium Myxococcus hansupus.</title>
        <authorList>
            <person name="Sharma G."/>
            <person name="Narwani T."/>
            <person name="Subramanian S."/>
        </authorList>
    </citation>
    <scope>NUCLEOTIDE SEQUENCE [LARGE SCALE GENOMIC DNA]</scope>
    <source>
        <strain evidence="2">mixupus</strain>
    </source>
</reference>
<keyword evidence="1" id="KW-0449">Lipoprotein</keyword>
<dbReference type="STRING" id="1297742.A176_000821"/>
<dbReference type="EMBL" id="CP012109">
    <property type="protein sequence ID" value="AKQ63909.1"/>
    <property type="molecule type" value="Genomic_DNA"/>
</dbReference>
<dbReference type="Proteomes" id="UP000009026">
    <property type="component" value="Chromosome"/>
</dbReference>
<evidence type="ECO:0000313" key="1">
    <source>
        <dbReference type="EMBL" id="AKQ63909.1"/>
    </source>
</evidence>
<dbReference type="PATRIC" id="fig|1297742.4.peg.836"/>
<accession>A0A0H4WMB9</accession>
<protein>
    <submittedName>
        <fullName evidence="1">Putative lipoprotein</fullName>
    </submittedName>
</protein>
<evidence type="ECO:0000313" key="2">
    <source>
        <dbReference type="Proteomes" id="UP000009026"/>
    </source>
</evidence>
<dbReference type="RefSeq" id="WP_002635905.1">
    <property type="nucleotide sequence ID" value="NZ_CP012109.1"/>
</dbReference>
<gene>
    <name evidence="1" type="ORF">A176_000821</name>
</gene>
<sequence length="178" mass="19503">MKLPSQARWMRAASLLVMLGAASCDTSEDDLRRALGDPVLDAFEIRMRGQDAAPYEKLLLGMGQVDVTFYGEPIRFDPSPDARAMDLALTDHAHLLGRFFLPRHVKHVDITVRLDDVGAFKEAGAAGLINAQAGTIQFTATRSALEQRSHVVIHLHLKDSLFDGTGGKTLLPSTYIAY</sequence>
<name>A0A0H4WMB9_9BACT</name>
<dbReference type="KEGG" id="mym:A176_000821"/>
<dbReference type="AlphaFoldDB" id="A0A0H4WMB9"/>
<dbReference type="OrthoDB" id="5382356at2"/>
<organism evidence="1 2">
    <name type="scientific">Pseudomyxococcus hansupus</name>
    <dbReference type="NCBI Taxonomy" id="1297742"/>
    <lineage>
        <taxon>Bacteria</taxon>
        <taxon>Pseudomonadati</taxon>
        <taxon>Myxococcota</taxon>
        <taxon>Myxococcia</taxon>
        <taxon>Myxococcales</taxon>
        <taxon>Cystobacterineae</taxon>
        <taxon>Myxococcaceae</taxon>
        <taxon>Pseudomyxococcus</taxon>
    </lineage>
</organism>